<dbReference type="AlphaFoldDB" id="A0AAN9NQF4"/>
<keyword evidence="2" id="KW-1185">Reference proteome</keyword>
<dbReference type="EMBL" id="JAYMYR010000002">
    <property type="protein sequence ID" value="KAK7377096.1"/>
    <property type="molecule type" value="Genomic_DNA"/>
</dbReference>
<organism evidence="1 2">
    <name type="scientific">Phaseolus coccineus</name>
    <name type="common">Scarlet runner bean</name>
    <name type="synonym">Phaseolus multiflorus</name>
    <dbReference type="NCBI Taxonomy" id="3886"/>
    <lineage>
        <taxon>Eukaryota</taxon>
        <taxon>Viridiplantae</taxon>
        <taxon>Streptophyta</taxon>
        <taxon>Embryophyta</taxon>
        <taxon>Tracheophyta</taxon>
        <taxon>Spermatophyta</taxon>
        <taxon>Magnoliopsida</taxon>
        <taxon>eudicotyledons</taxon>
        <taxon>Gunneridae</taxon>
        <taxon>Pentapetalae</taxon>
        <taxon>rosids</taxon>
        <taxon>fabids</taxon>
        <taxon>Fabales</taxon>
        <taxon>Fabaceae</taxon>
        <taxon>Papilionoideae</taxon>
        <taxon>50 kb inversion clade</taxon>
        <taxon>NPAAA clade</taxon>
        <taxon>indigoferoid/millettioid clade</taxon>
        <taxon>Phaseoleae</taxon>
        <taxon>Phaseolus</taxon>
    </lineage>
</organism>
<reference evidence="1 2" key="1">
    <citation type="submission" date="2024-01" db="EMBL/GenBank/DDBJ databases">
        <title>The genomes of 5 underutilized Papilionoideae crops provide insights into root nodulation and disease resistanc.</title>
        <authorList>
            <person name="Jiang F."/>
        </authorList>
    </citation>
    <scope>NUCLEOTIDE SEQUENCE [LARGE SCALE GENOMIC DNA]</scope>
    <source>
        <strain evidence="1">JINMINGXINNONG_FW02</strain>
        <tissue evidence="1">Leaves</tissue>
    </source>
</reference>
<name>A0AAN9NQF4_PHACN</name>
<comment type="caution">
    <text evidence="1">The sequence shown here is derived from an EMBL/GenBank/DDBJ whole genome shotgun (WGS) entry which is preliminary data.</text>
</comment>
<sequence length="114" mass="12771">MWSSGYLQDSAAKKRKKKLRWKINSGVSKAMASPSSCGPYQSWVPLVCFVTLGKDKVMNVEDPEFNARIFFAVSLVLLFPSTHPRITFTLVLVPMISDGFMKCSVTLHLPSIIF</sequence>
<evidence type="ECO:0000313" key="1">
    <source>
        <dbReference type="EMBL" id="KAK7377096.1"/>
    </source>
</evidence>
<gene>
    <name evidence="1" type="ORF">VNO80_02516</name>
</gene>
<dbReference type="Proteomes" id="UP001374584">
    <property type="component" value="Unassembled WGS sequence"/>
</dbReference>
<accession>A0AAN9NQF4</accession>
<proteinExistence type="predicted"/>
<evidence type="ECO:0000313" key="2">
    <source>
        <dbReference type="Proteomes" id="UP001374584"/>
    </source>
</evidence>
<protein>
    <submittedName>
        <fullName evidence="1">Uncharacterized protein</fullName>
    </submittedName>
</protein>